<dbReference type="RefSeq" id="XP_018694890.1">
    <property type="nucleotide sequence ID" value="XM_018835240.1"/>
</dbReference>
<dbReference type="OrthoDB" id="5358884at2759"/>
<feature type="transmembrane region" description="Helical" evidence="2">
    <location>
        <begin position="91"/>
        <end position="117"/>
    </location>
</feature>
<reference evidence="3 4" key="1">
    <citation type="submission" date="2016-04" db="EMBL/GenBank/DDBJ databases">
        <title>Draft genome of Fonsecaea erecta CBS 125763.</title>
        <authorList>
            <person name="Weiss V.A."/>
            <person name="Vicente V.A."/>
            <person name="Raittz R.T."/>
            <person name="Moreno L.F."/>
            <person name="De Souza E.M."/>
            <person name="Pedrosa F.O."/>
            <person name="Steffens M.B."/>
            <person name="Faoro H."/>
            <person name="Tadra-Sfeir M.Z."/>
            <person name="Najafzadeh M.J."/>
            <person name="Felipe M.S."/>
            <person name="Teixeira M."/>
            <person name="Sun J."/>
            <person name="Xi L."/>
            <person name="Gomes R."/>
            <person name="De Azevedo C.M."/>
            <person name="Salgado C.G."/>
            <person name="Da Silva M.B."/>
            <person name="Nascimento M.F."/>
            <person name="Queiroz-Telles F."/>
            <person name="Attili D.S."/>
            <person name="Gorbushina A."/>
        </authorList>
    </citation>
    <scope>NUCLEOTIDE SEQUENCE [LARGE SCALE GENOMIC DNA]</scope>
    <source>
        <strain evidence="3 4">CBS 125763</strain>
    </source>
</reference>
<feature type="region of interest" description="Disordered" evidence="1">
    <location>
        <begin position="1"/>
        <end position="39"/>
    </location>
</feature>
<evidence type="ECO:0008006" key="5">
    <source>
        <dbReference type="Google" id="ProtNLM"/>
    </source>
</evidence>
<comment type="caution">
    <text evidence="3">The sequence shown here is derived from an EMBL/GenBank/DDBJ whole genome shotgun (WGS) entry which is preliminary data.</text>
</comment>
<dbReference type="STRING" id="1367422.A0A178ZQR3"/>
<feature type="compositionally biased region" description="Low complexity" evidence="1">
    <location>
        <begin position="118"/>
        <end position="158"/>
    </location>
</feature>
<evidence type="ECO:0000313" key="3">
    <source>
        <dbReference type="EMBL" id="OAP61523.1"/>
    </source>
</evidence>
<protein>
    <recommendedName>
        <fullName evidence="5">Apple domain-containing protein</fullName>
    </recommendedName>
</protein>
<dbReference type="GeneID" id="30007895"/>
<evidence type="ECO:0000256" key="1">
    <source>
        <dbReference type="SAM" id="MobiDB-lite"/>
    </source>
</evidence>
<keyword evidence="2" id="KW-0472">Membrane</keyword>
<proteinExistence type="predicted"/>
<keyword evidence="2" id="KW-0812">Transmembrane</keyword>
<feature type="region of interest" description="Disordered" evidence="1">
    <location>
        <begin position="117"/>
        <end position="158"/>
    </location>
</feature>
<name>A0A178ZQR3_9EURO</name>
<gene>
    <name evidence="3" type="ORF">AYL99_03726</name>
</gene>
<evidence type="ECO:0000313" key="4">
    <source>
        <dbReference type="Proteomes" id="UP000078343"/>
    </source>
</evidence>
<accession>A0A178ZQR3</accession>
<feature type="compositionally biased region" description="Polar residues" evidence="1">
    <location>
        <begin position="1"/>
        <end position="10"/>
    </location>
</feature>
<evidence type="ECO:0000256" key="2">
    <source>
        <dbReference type="SAM" id="Phobius"/>
    </source>
</evidence>
<dbReference type="Proteomes" id="UP000078343">
    <property type="component" value="Unassembled WGS sequence"/>
</dbReference>
<keyword evidence="2" id="KW-1133">Transmembrane helix</keyword>
<keyword evidence="4" id="KW-1185">Reference proteome</keyword>
<dbReference type="AlphaFoldDB" id="A0A178ZQR3"/>
<sequence length="299" mass="31643">MSNRNVTAVVSPSDPARYSTTTSSASKEKYPADTSTYQQFPEVVPQPQPQTHLQPDPVFQQQYHYTNGYAPEAGQPVSHPLRPNPWDLSPLAFGLLVAAITAVVVGGAVGGGVGGALSGKKSGSSSPQDSTVTVTASATTTPMQSSSSTLTSSGLPSPSSLENFVAPEPYYVDTLQDPGCADSNSLIEVQYNTSFDILCGVDMLNHVADENNPDLQVADVVGLFAYSLTDCLYACSNMIHFTQLYGQDYAGGNMQTCVSVTWDYQMALSNDSWSANCWLKNGSSSGTQCNTCISGKLVT</sequence>
<dbReference type="EMBL" id="LVYI01000003">
    <property type="protein sequence ID" value="OAP61523.1"/>
    <property type="molecule type" value="Genomic_DNA"/>
</dbReference>
<organism evidence="3 4">
    <name type="scientific">Fonsecaea erecta</name>
    <dbReference type="NCBI Taxonomy" id="1367422"/>
    <lineage>
        <taxon>Eukaryota</taxon>
        <taxon>Fungi</taxon>
        <taxon>Dikarya</taxon>
        <taxon>Ascomycota</taxon>
        <taxon>Pezizomycotina</taxon>
        <taxon>Eurotiomycetes</taxon>
        <taxon>Chaetothyriomycetidae</taxon>
        <taxon>Chaetothyriales</taxon>
        <taxon>Herpotrichiellaceae</taxon>
        <taxon>Fonsecaea</taxon>
    </lineage>
</organism>